<dbReference type="SUPFAM" id="SSF47090">
    <property type="entry name" value="PGBD-like"/>
    <property type="match status" value="1"/>
</dbReference>
<dbReference type="Gene3D" id="1.10.101.10">
    <property type="entry name" value="PGBD-like superfamily/PGBD"/>
    <property type="match status" value="1"/>
</dbReference>
<dbReference type="InterPro" id="IPR048809">
    <property type="entry name" value="GspA_C39-like"/>
</dbReference>
<evidence type="ECO:0000313" key="3">
    <source>
        <dbReference type="EMBL" id="QBH97774.1"/>
    </source>
</evidence>
<dbReference type="EMBL" id="CP034752">
    <property type="protein sequence ID" value="QBH97774.1"/>
    <property type="molecule type" value="Genomic_DNA"/>
</dbReference>
<feature type="domain" description="Peptidoglycan binding-like" evidence="1">
    <location>
        <begin position="433"/>
        <end position="488"/>
    </location>
</feature>
<dbReference type="InterPro" id="IPR036365">
    <property type="entry name" value="PGBD-like_sf"/>
</dbReference>
<dbReference type="Proteomes" id="UP000293154">
    <property type="component" value="Chromosome"/>
</dbReference>
<evidence type="ECO:0008006" key="5">
    <source>
        <dbReference type="Google" id="ProtNLM"/>
    </source>
</evidence>
<dbReference type="PANTHER" id="PTHR35894">
    <property type="entry name" value="GENERAL SECRETION PATHWAY PROTEIN A-RELATED"/>
    <property type="match status" value="1"/>
</dbReference>
<protein>
    <recommendedName>
        <fullName evidence="5">Peptidoglycan binding-like domain-containing protein</fullName>
    </recommendedName>
</protein>
<evidence type="ECO:0000259" key="1">
    <source>
        <dbReference type="Pfam" id="PF01471"/>
    </source>
</evidence>
<sequence length="515" mass="58457">MVIIIMYLEHFKFGSEPFRNTIFHNNRFFLEYFHSIYLLISHACNKKGVIGFYSQDENSLNDVIKRVSAEYHGHSLTINASPSLSKKELIKKLENIEANHQVVNHGFITTNSQLLIVTSAQCMTEGCWDILKKRLAQAEEQNASLTILLCGSEKLGRLLPKTFQSWLHTNLNFRMPALREYTEYFEHQLSWNDGNPALFTPQQIRWIYRAAKGKLSLVNRIAHYALLGAYAERSEAITQHHLRMATKEITGSCRVTLAQLSTALASVVVCLALGWAMLPVISPLLPHPTAWNPPEPDPIVVPEPQSEPAVDLEIGNQIAAMRQMYKIWGYDVSNDDAFCEEAGRANLQCKKGQAKLEEMEKVGYPWIAEVKVDDNIGYVNVVRVGKTDIDLLINNRTWQTSSSWFEQKSTGQYIIFYRLTPLGRDKIDGTSSSSEIAWLDKMLSRTLLKPKSKKNAWSPELMESVKQFQKNEWLKDDGLVGSETLMKLALASGDSPKLIKEQNIPDVSVIKQRIQ</sequence>
<dbReference type="Pfam" id="PF01471">
    <property type="entry name" value="PG_binding_1"/>
    <property type="match status" value="1"/>
</dbReference>
<name>A0A411WNG8_9GAMM</name>
<gene>
    <name evidence="3" type="ORF">EKN56_15995</name>
</gene>
<dbReference type="SUPFAM" id="SSF52540">
    <property type="entry name" value="P-loop containing nucleoside triphosphate hydrolases"/>
    <property type="match status" value="1"/>
</dbReference>
<dbReference type="Gene3D" id="3.90.70.10">
    <property type="entry name" value="Cysteine proteinases"/>
    <property type="match status" value="1"/>
</dbReference>
<organism evidence="3 4">
    <name type="scientific">Limnobaculum zhutongyuii</name>
    <dbReference type="NCBI Taxonomy" id="2498113"/>
    <lineage>
        <taxon>Bacteria</taxon>
        <taxon>Pseudomonadati</taxon>
        <taxon>Pseudomonadota</taxon>
        <taxon>Gammaproteobacteria</taxon>
        <taxon>Enterobacterales</taxon>
        <taxon>Budviciaceae</taxon>
        <taxon>Limnobaculum</taxon>
    </lineage>
</organism>
<reference evidence="3 4" key="1">
    <citation type="submission" date="2019-03" db="EMBL/GenBank/DDBJ databases">
        <title>Pragia sp. nov. isolated from the gut tract of Carduelis flavirostris.</title>
        <authorList>
            <person name="Ge Y."/>
        </authorList>
    </citation>
    <scope>NUCLEOTIDE SEQUENCE [LARGE SCALE GENOMIC DNA]</scope>
    <source>
        <strain evidence="3 4">CF-458</strain>
    </source>
</reference>
<feature type="domain" description="General secretion pathway protein A peptidase C39-like" evidence="2">
    <location>
        <begin position="322"/>
        <end position="415"/>
    </location>
</feature>
<evidence type="ECO:0000313" key="4">
    <source>
        <dbReference type="Proteomes" id="UP000293154"/>
    </source>
</evidence>
<keyword evidence="4" id="KW-1185">Reference proteome</keyword>
<dbReference type="OrthoDB" id="9780149at2"/>
<proteinExistence type="predicted"/>
<dbReference type="Pfam" id="PF21327">
    <property type="entry name" value="GspA_C39-like"/>
    <property type="match status" value="1"/>
</dbReference>
<dbReference type="InterPro" id="IPR002477">
    <property type="entry name" value="Peptidoglycan-bd-like"/>
</dbReference>
<dbReference type="InterPro" id="IPR027417">
    <property type="entry name" value="P-loop_NTPase"/>
</dbReference>
<dbReference type="PANTHER" id="PTHR35894:SF1">
    <property type="entry name" value="PHOSPHORIBULOKINASE _ URIDINE KINASE FAMILY"/>
    <property type="match status" value="1"/>
</dbReference>
<evidence type="ECO:0000259" key="2">
    <source>
        <dbReference type="Pfam" id="PF21327"/>
    </source>
</evidence>
<dbReference type="InterPro" id="IPR052026">
    <property type="entry name" value="ExeA_AAA_ATPase_DNA-bind"/>
</dbReference>
<dbReference type="AlphaFoldDB" id="A0A411WNG8"/>
<dbReference type="InterPro" id="IPR036366">
    <property type="entry name" value="PGBDSf"/>
</dbReference>
<dbReference type="KEGG" id="prag:EKN56_15995"/>
<accession>A0A411WNG8</accession>